<dbReference type="Proteomes" id="UP000471216">
    <property type="component" value="Unassembled WGS sequence"/>
</dbReference>
<evidence type="ECO:0000313" key="3">
    <source>
        <dbReference type="EMBL" id="MRZ08661.1"/>
    </source>
</evidence>
<name>A0A174X843_PARDI</name>
<reference evidence="1 4" key="1">
    <citation type="submission" date="2015-09" db="EMBL/GenBank/DDBJ databases">
        <authorList>
            <consortium name="Pathogen Informatics"/>
        </authorList>
    </citation>
    <scope>NUCLEOTIDE SEQUENCE [LARGE SCALE GENOMIC DNA]</scope>
    <source>
        <strain evidence="1 4">2789STDY5834948</strain>
    </source>
</reference>
<sequence>MAKDFNFDDVQDQHTDVEVEETANTNVSENIVNNNQATINQNNAKTYNVVITDHNAPMVILFGPPSCGKTMTLVRLTRFLSGTYDFMPDQAFRNSTDSEFNELCKNFNAAVGADKAADGTKYIDFMLLRVNERRNGRTICQFVESPGEFLFNPQNPTAQFPAYLHQIIASNNRKIWLIFLEPGMSQEDRFAYVKKIQDLRSVIDSRDRIIFVENKVDLPATSSFVLSPTNINMDGLFRYVDGLYPQLFKSFTVKGIFGSKARYDFTAFQTGTYVEGQDANGKPYKSFQAGHDSHPSRLWQIIYKRIRG</sequence>
<evidence type="ECO:0000313" key="4">
    <source>
        <dbReference type="Proteomes" id="UP000095332"/>
    </source>
</evidence>
<dbReference type="EMBL" id="WKMX01000027">
    <property type="protein sequence ID" value="MRZ08661.1"/>
    <property type="molecule type" value="Genomic_DNA"/>
</dbReference>
<dbReference type="EMBL" id="WKMW01000028">
    <property type="protein sequence ID" value="MRY86708.1"/>
    <property type="molecule type" value="Genomic_DNA"/>
</dbReference>
<dbReference type="SUPFAM" id="SSF52540">
    <property type="entry name" value="P-loop containing nucleoside triphosphate hydrolases"/>
    <property type="match status" value="1"/>
</dbReference>
<proteinExistence type="predicted"/>
<dbReference type="EMBL" id="CZBM01000026">
    <property type="protein sequence ID" value="CUQ55684.1"/>
    <property type="molecule type" value="Genomic_DNA"/>
</dbReference>
<organism evidence="1 4">
    <name type="scientific">Parabacteroides distasonis</name>
    <dbReference type="NCBI Taxonomy" id="823"/>
    <lineage>
        <taxon>Bacteria</taxon>
        <taxon>Pseudomonadati</taxon>
        <taxon>Bacteroidota</taxon>
        <taxon>Bacteroidia</taxon>
        <taxon>Bacteroidales</taxon>
        <taxon>Tannerellaceae</taxon>
        <taxon>Parabacteroides</taxon>
    </lineage>
</organism>
<dbReference type="RefSeq" id="WP_057329539.1">
    <property type="nucleotide sequence ID" value="NZ_CZBM01000026.1"/>
</dbReference>
<protein>
    <submittedName>
        <fullName evidence="1">Uncharacterized protein</fullName>
    </submittedName>
</protein>
<dbReference type="Proteomes" id="UP000450599">
    <property type="component" value="Unassembled WGS sequence"/>
</dbReference>
<evidence type="ECO:0000313" key="1">
    <source>
        <dbReference type="EMBL" id="CUQ55684.1"/>
    </source>
</evidence>
<dbReference type="Proteomes" id="UP000095332">
    <property type="component" value="Unassembled WGS sequence"/>
</dbReference>
<evidence type="ECO:0000313" key="5">
    <source>
        <dbReference type="Proteomes" id="UP000450599"/>
    </source>
</evidence>
<gene>
    <name evidence="1" type="ORF">ERS852560_04186</name>
    <name evidence="3" type="ORF">GKD54_21165</name>
    <name evidence="2" type="ORF">GKD58_21090</name>
</gene>
<reference evidence="5 6" key="2">
    <citation type="journal article" date="2019" name="Nat. Med.">
        <title>A library of human gut bacterial isolates paired with longitudinal multiomics data enables mechanistic microbiome research.</title>
        <authorList>
            <person name="Poyet M."/>
            <person name="Groussin M."/>
            <person name="Gibbons S.M."/>
            <person name="Avila-Pacheco J."/>
            <person name="Jiang X."/>
            <person name="Kearney S.M."/>
            <person name="Perrotta A.R."/>
            <person name="Berdy B."/>
            <person name="Zhao S."/>
            <person name="Lieberman T.D."/>
            <person name="Swanson P.K."/>
            <person name="Smith M."/>
            <person name="Roesemann S."/>
            <person name="Alexander J.E."/>
            <person name="Rich S.A."/>
            <person name="Livny J."/>
            <person name="Vlamakis H."/>
            <person name="Clish C."/>
            <person name="Bullock K."/>
            <person name="Deik A."/>
            <person name="Scott J."/>
            <person name="Pierce K.A."/>
            <person name="Xavier R.J."/>
            <person name="Alm E.J."/>
        </authorList>
    </citation>
    <scope>NUCLEOTIDE SEQUENCE [LARGE SCALE GENOMIC DNA]</scope>
    <source>
        <strain evidence="3 6">BIOML-A10</strain>
        <strain evidence="2 5">BIOML-A11</strain>
    </source>
</reference>
<dbReference type="InterPro" id="IPR027417">
    <property type="entry name" value="P-loop_NTPase"/>
</dbReference>
<dbReference type="AlphaFoldDB" id="A0A174X843"/>
<evidence type="ECO:0000313" key="6">
    <source>
        <dbReference type="Proteomes" id="UP000471216"/>
    </source>
</evidence>
<evidence type="ECO:0000313" key="2">
    <source>
        <dbReference type="EMBL" id="MRY86708.1"/>
    </source>
</evidence>
<accession>A0A174X843</accession>